<dbReference type="Gene3D" id="1.10.260.40">
    <property type="entry name" value="lambda repressor-like DNA-binding domains"/>
    <property type="match status" value="1"/>
</dbReference>
<dbReference type="PANTHER" id="PTHR34475:SF1">
    <property type="entry name" value="CYTOSKELETON PROTEIN RODZ"/>
    <property type="match status" value="1"/>
</dbReference>
<gene>
    <name evidence="3" type="ORF">DFP89_101273</name>
</gene>
<proteinExistence type="predicted"/>
<feature type="region of interest" description="Disordered" evidence="1">
    <location>
        <begin position="1"/>
        <end position="20"/>
    </location>
</feature>
<dbReference type="Proteomes" id="UP000253345">
    <property type="component" value="Unassembled WGS sequence"/>
</dbReference>
<dbReference type="InterPro" id="IPR010982">
    <property type="entry name" value="Lambda_DNA-bd_dom_sf"/>
</dbReference>
<dbReference type="Pfam" id="PF13413">
    <property type="entry name" value="HTH_25"/>
    <property type="match status" value="1"/>
</dbReference>
<feature type="domain" description="Cytoskeleton protein RodZ-like C-terminal" evidence="2">
    <location>
        <begin position="302"/>
        <end position="371"/>
    </location>
</feature>
<evidence type="ECO:0000256" key="1">
    <source>
        <dbReference type="SAM" id="MobiDB-lite"/>
    </source>
</evidence>
<dbReference type="OrthoDB" id="9790252at2"/>
<comment type="caution">
    <text evidence="3">The sequence shown here is derived from an EMBL/GenBank/DDBJ whole genome shotgun (WGS) entry which is preliminary data.</text>
</comment>
<feature type="region of interest" description="Disordered" evidence="1">
    <location>
        <begin position="106"/>
        <end position="128"/>
    </location>
</feature>
<dbReference type="InterPro" id="IPR025194">
    <property type="entry name" value="RodZ-like_C"/>
</dbReference>
<reference evidence="3 4" key="1">
    <citation type="submission" date="2018-07" db="EMBL/GenBank/DDBJ databases">
        <title>Genomic Encyclopedia of Type Strains, Phase III (KMG-III): the genomes of soil and plant-associated and newly described type strains.</title>
        <authorList>
            <person name="Whitman W."/>
        </authorList>
    </citation>
    <scope>NUCLEOTIDE SEQUENCE [LARGE SCALE GENOMIC DNA]</scope>
    <source>
        <strain evidence="3 4">CECT 8525</strain>
    </source>
</reference>
<accession>A0A368ZCC5</accession>
<dbReference type="InterPro" id="IPR050400">
    <property type="entry name" value="Bact_Cytoskel_RodZ"/>
</dbReference>
<name>A0A368ZCC5_9RHOB</name>
<dbReference type="Pfam" id="PF13464">
    <property type="entry name" value="RodZ_C"/>
    <property type="match status" value="1"/>
</dbReference>
<evidence type="ECO:0000259" key="2">
    <source>
        <dbReference type="Pfam" id="PF13464"/>
    </source>
</evidence>
<keyword evidence="4" id="KW-1185">Reference proteome</keyword>
<sequence length="417" mass="44047">MIGLRGNSPSQSHDESAALLPGFDDPDIRLGDLMRGERATLGKSLLDVQRELRIRASYVAAIENCDISAFDTPSFIAGYVRSYARYLGMDSDWTFRRFCQESGFQPTHGMAPAAAGPKPQRRPSDPAEALANPHPIFLPKPESMWSSVEPRAIGSVFVMIALACGLGYGGWAVLQEVQKVNLTPGEQAPGVIASLDPVQDAAAPETVESAQVNLPRPEGLDRTYRPQALEVPVLVARDGPIAAIDPGLNAPAMQPAAQEQAIQTAAATAVSPLPLEVFGPVLPAEQMTVRTVAPDAPEVEILAARPAWVRVTSADGTVLLEKTMDAGERFALPKLEAPPILRAGNSGAVYFAVNGRTYGPAAPGANVVKNVELSPTSLTTKYVFADLAKDPELAGMVALASVAPAATSETTAQELPE</sequence>
<evidence type="ECO:0000313" key="3">
    <source>
        <dbReference type="EMBL" id="RCW88837.1"/>
    </source>
</evidence>
<dbReference type="EMBL" id="QPJL01000001">
    <property type="protein sequence ID" value="RCW88837.1"/>
    <property type="molecule type" value="Genomic_DNA"/>
</dbReference>
<dbReference type="RefSeq" id="WP_114347583.1">
    <property type="nucleotide sequence ID" value="NZ_QPJL01000001.1"/>
</dbReference>
<dbReference type="GO" id="GO:0003677">
    <property type="term" value="F:DNA binding"/>
    <property type="evidence" value="ECO:0007669"/>
    <property type="project" value="InterPro"/>
</dbReference>
<protein>
    <submittedName>
        <fullName evidence="3">Cytoskeletal protein RodZ</fullName>
    </submittedName>
</protein>
<dbReference type="PANTHER" id="PTHR34475">
    <property type="match status" value="1"/>
</dbReference>
<dbReference type="AlphaFoldDB" id="A0A368ZCC5"/>
<organism evidence="3 4">
    <name type="scientific">Paracoccus lutimaris</name>
    <dbReference type="NCBI Taxonomy" id="1490030"/>
    <lineage>
        <taxon>Bacteria</taxon>
        <taxon>Pseudomonadati</taxon>
        <taxon>Pseudomonadota</taxon>
        <taxon>Alphaproteobacteria</taxon>
        <taxon>Rhodobacterales</taxon>
        <taxon>Paracoccaceae</taxon>
        <taxon>Paracoccus</taxon>
    </lineage>
</organism>
<evidence type="ECO:0000313" key="4">
    <source>
        <dbReference type="Proteomes" id="UP000253345"/>
    </source>
</evidence>